<dbReference type="InterPro" id="IPR052337">
    <property type="entry name" value="SAT4-like"/>
</dbReference>
<evidence type="ECO:0000256" key="2">
    <source>
        <dbReference type="ARBA" id="ARBA00022692"/>
    </source>
</evidence>
<accession>A0A8H8QWR4</accession>
<evidence type="ECO:0000256" key="3">
    <source>
        <dbReference type="ARBA" id="ARBA00022989"/>
    </source>
</evidence>
<keyword evidence="10" id="KW-1185">Reference proteome</keyword>
<evidence type="ECO:0000313" key="9">
    <source>
        <dbReference type="EMBL" id="TVY23526.1"/>
    </source>
</evidence>
<evidence type="ECO:0000256" key="5">
    <source>
        <dbReference type="ARBA" id="ARBA00038359"/>
    </source>
</evidence>
<name>A0A8H8QWR4_9HELO</name>
<dbReference type="Proteomes" id="UP000431533">
    <property type="component" value="Unassembled WGS sequence"/>
</dbReference>
<evidence type="ECO:0000256" key="4">
    <source>
        <dbReference type="ARBA" id="ARBA00023136"/>
    </source>
</evidence>
<dbReference type="PANTHER" id="PTHR33048:SF96">
    <property type="entry name" value="INTEGRAL MEMBRANE PROTEIN"/>
    <property type="match status" value="1"/>
</dbReference>
<evidence type="ECO:0000313" key="10">
    <source>
        <dbReference type="Proteomes" id="UP000431533"/>
    </source>
</evidence>
<dbReference type="PANTHER" id="PTHR33048">
    <property type="entry name" value="PTH11-LIKE INTEGRAL MEMBRANE PROTEIN (AFU_ORTHOLOGUE AFUA_5G11245)"/>
    <property type="match status" value="1"/>
</dbReference>
<feature type="domain" description="Rhodopsin" evidence="8">
    <location>
        <begin position="25"/>
        <end position="266"/>
    </location>
</feature>
<evidence type="ECO:0000259" key="8">
    <source>
        <dbReference type="Pfam" id="PF20684"/>
    </source>
</evidence>
<comment type="similarity">
    <text evidence="5">Belongs to the SAT4 family.</text>
</comment>
<dbReference type="OrthoDB" id="4682787at2759"/>
<feature type="transmembrane region" description="Helical" evidence="7">
    <location>
        <begin position="120"/>
        <end position="142"/>
    </location>
</feature>
<feature type="transmembrane region" description="Helical" evidence="7">
    <location>
        <begin position="86"/>
        <end position="108"/>
    </location>
</feature>
<feature type="transmembrane region" description="Helical" evidence="7">
    <location>
        <begin position="205"/>
        <end position="225"/>
    </location>
</feature>
<feature type="transmembrane region" description="Helical" evidence="7">
    <location>
        <begin position="171"/>
        <end position="193"/>
    </location>
</feature>
<evidence type="ECO:0000256" key="1">
    <source>
        <dbReference type="ARBA" id="ARBA00004141"/>
    </source>
</evidence>
<feature type="transmembrane region" description="Helical" evidence="7">
    <location>
        <begin position="41"/>
        <end position="66"/>
    </location>
</feature>
<dbReference type="Pfam" id="PF20684">
    <property type="entry name" value="Fung_rhodopsin"/>
    <property type="match status" value="1"/>
</dbReference>
<protein>
    <recommendedName>
        <fullName evidence="8">Rhodopsin domain-containing protein</fullName>
    </recommendedName>
</protein>
<keyword evidence="3 7" id="KW-1133">Transmembrane helix</keyword>
<evidence type="ECO:0000256" key="6">
    <source>
        <dbReference type="SAM" id="MobiDB-lite"/>
    </source>
</evidence>
<dbReference type="GeneID" id="41988431"/>
<comment type="caution">
    <text evidence="9">The sequence shown here is derived from an EMBL/GenBank/DDBJ whole genome shotgun (WGS) entry which is preliminary data.</text>
</comment>
<gene>
    <name evidence="9" type="ORF">LHYA1_G008233</name>
</gene>
<evidence type="ECO:0000256" key="7">
    <source>
        <dbReference type="SAM" id="Phobius"/>
    </source>
</evidence>
<keyword evidence="4 7" id="KW-0472">Membrane</keyword>
<comment type="subcellular location">
    <subcellularLocation>
        <location evidence="1">Membrane</location>
        <topology evidence="1">Multi-pass membrane protein</topology>
    </subcellularLocation>
</comment>
<proteinExistence type="inferred from homology"/>
<dbReference type="AlphaFoldDB" id="A0A8H8QWR4"/>
<feature type="transmembrane region" description="Helical" evidence="7">
    <location>
        <begin position="6"/>
        <end position="29"/>
    </location>
</feature>
<sequence length="355" mass="39893">MQDRAQQLLAVTITLLVTAWVTVSLRCFVRLKLVKAFGIDDYLIVVSLLIFTCFCGSQLTGIHYGLGQHNRDLTAPNIIQAQKYRYLSELFYVLDTAFIKASVGFLLLRIMLNAASYYRATIIVSMAIMTVWTLVIWFYVLFQCRPISYAWDMSSGKGKCITYDGISKATYSFSAMDILFDWLFALLPIPMLWDVKLTIQMKASLFAILGLGVFASISTIIRLKYTTAFNDSDDILYSIEQAELWTLTEMGIGIFTASLATLRPLVGHFRIRGFSSGSRDRSNRPTARSGYFQSYDLGYIQNTANAGKTTTTTHRRTMSDGHTSVESILDHGKGNISKRTDVEVTYEARDLEAAT</sequence>
<feature type="region of interest" description="Disordered" evidence="6">
    <location>
        <begin position="308"/>
        <end position="328"/>
    </location>
</feature>
<dbReference type="RefSeq" id="XP_031002314.1">
    <property type="nucleotide sequence ID" value="XM_031153153.1"/>
</dbReference>
<organism evidence="9 10">
    <name type="scientific">Lachnellula hyalina</name>
    <dbReference type="NCBI Taxonomy" id="1316788"/>
    <lineage>
        <taxon>Eukaryota</taxon>
        <taxon>Fungi</taxon>
        <taxon>Dikarya</taxon>
        <taxon>Ascomycota</taxon>
        <taxon>Pezizomycotina</taxon>
        <taxon>Leotiomycetes</taxon>
        <taxon>Helotiales</taxon>
        <taxon>Lachnaceae</taxon>
        <taxon>Lachnellula</taxon>
    </lineage>
</organism>
<dbReference type="InterPro" id="IPR049326">
    <property type="entry name" value="Rhodopsin_dom_fungi"/>
</dbReference>
<dbReference type="GO" id="GO:0016020">
    <property type="term" value="C:membrane"/>
    <property type="evidence" value="ECO:0007669"/>
    <property type="project" value="UniProtKB-SubCell"/>
</dbReference>
<dbReference type="EMBL" id="QGMH01000175">
    <property type="protein sequence ID" value="TVY23526.1"/>
    <property type="molecule type" value="Genomic_DNA"/>
</dbReference>
<keyword evidence="2 7" id="KW-0812">Transmembrane</keyword>
<reference evidence="9 10" key="1">
    <citation type="submission" date="2018-05" db="EMBL/GenBank/DDBJ databases">
        <title>Genome sequencing and assembly of the regulated plant pathogen Lachnellula willkommii and related sister species for the development of diagnostic species identification markers.</title>
        <authorList>
            <person name="Giroux E."/>
            <person name="Bilodeau G."/>
        </authorList>
    </citation>
    <scope>NUCLEOTIDE SEQUENCE [LARGE SCALE GENOMIC DNA]</scope>
    <source>
        <strain evidence="9 10">CBS 185.66</strain>
    </source>
</reference>